<dbReference type="Proteomes" id="UP000466517">
    <property type="component" value="Chromosome"/>
</dbReference>
<dbReference type="GO" id="GO:0016790">
    <property type="term" value="F:thiolester hydrolase activity"/>
    <property type="evidence" value="ECO:0007669"/>
    <property type="project" value="InterPro"/>
</dbReference>
<dbReference type="GO" id="GO:0006633">
    <property type="term" value="P:fatty acid biosynthetic process"/>
    <property type="evidence" value="ECO:0007669"/>
    <property type="project" value="InterPro"/>
</dbReference>
<accession>A0A7I7XLZ5</accession>
<dbReference type="Gene3D" id="3.10.129.10">
    <property type="entry name" value="Hotdog Thioesterase"/>
    <property type="match status" value="1"/>
</dbReference>
<dbReference type="Pfam" id="PF20791">
    <property type="entry name" value="Acyl-ACP_TE_C"/>
    <property type="match status" value="1"/>
</dbReference>
<dbReference type="Pfam" id="PF01643">
    <property type="entry name" value="Acyl-ACP_TE"/>
    <property type="match status" value="1"/>
</dbReference>
<dbReference type="AlphaFoldDB" id="A0A7I7XLZ5"/>
<evidence type="ECO:0000313" key="4">
    <source>
        <dbReference type="Proteomes" id="UP000466517"/>
    </source>
</evidence>
<evidence type="ECO:0008006" key="5">
    <source>
        <dbReference type="Google" id="ProtNLM"/>
    </source>
</evidence>
<evidence type="ECO:0000259" key="2">
    <source>
        <dbReference type="Pfam" id="PF20791"/>
    </source>
</evidence>
<dbReference type="EMBL" id="AP022610">
    <property type="protein sequence ID" value="BBZ30236.1"/>
    <property type="molecule type" value="Genomic_DNA"/>
</dbReference>
<dbReference type="InterPro" id="IPR049427">
    <property type="entry name" value="Acyl-ACP_TE_C"/>
</dbReference>
<organism evidence="3 4">
    <name type="scientific">Mycolicibacterium madagascariense</name>
    <dbReference type="NCBI Taxonomy" id="212765"/>
    <lineage>
        <taxon>Bacteria</taxon>
        <taxon>Bacillati</taxon>
        <taxon>Actinomycetota</taxon>
        <taxon>Actinomycetes</taxon>
        <taxon>Mycobacteriales</taxon>
        <taxon>Mycobacteriaceae</taxon>
        <taxon>Mycolicibacterium</taxon>
    </lineage>
</organism>
<reference evidence="3 4" key="1">
    <citation type="journal article" date="2019" name="Emerg. Microbes Infect.">
        <title>Comprehensive subspecies identification of 175 nontuberculous mycobacteria species based on 7547 genomic profiles.</title>
        <authorList>
            <person name="Matsumoto Y."/>
            <person name="Kinjo T."/>
            <person name="Motooka D."/>
            <person name="Nabeya D."/>
            <person name="Jung N."/>
            <person name="Uechi K."/>
            <person name="Horii T."/>
            <person name="Iida T."/>
            <person name="Fujita J."/>
            <person name="Nakamura S."/>
        </authorList>
    </citation>
    <scope>NUCLEOTIDE SEQUENCE [LARGE SCALE GENOMIC DNA]</scope>
    <source>
        <strain evidence="3 4">JCM 13574</strain>
    </source>
</reference>
<dbReference type="KEGG" id="mmag:MMAD_45310"/>
<evidence type="ECO:0000313" key="3">
    <source>
        <dbReference type="EMBL" id="BBZ30236.1"/>
    </source>
</evidence>
<feature type="domain" description="Acyl-ACP thioesterase N-terminal hotdog" evidence="1">
    <location>
        <begin position="5"/>
        <end position="125"/>
    </location>
</feature>
<dbReference type="InterPro" id="IPR029069">
    <property type="entry name" value="HotDog_dom_sf"/>
</dbReference>
<protein>
    <recommendedName>
        <fullName evidence="5">Acyl-ACP thioesterase</fullName>
    </recommendedName>
</protein>
<name>A0A7I7XLZ5_9MYCO</name>
<sequence>MPDQGYVFRTGWRLLTSDVDASLRLRLDGVARNVQEVGAEHLNDCGYADVHPHWIVQRTVIDVLTPITLPSDIVFRRWCSGISTRWCSMRVRLDGSDGGRIETEGFWINMNEDTATPSLISEGLFERFATTTDDRRLKWRPWLPGPASSESVTPFPLRHTDIDLFKHVNNTIYWQGVHEILAQYPDVVSAPYRAVVEYRKPIQPGEPVRIHSALGNGEVRLWFVVDDEVRAAGLLAAL</sequence>
<dbReference type="SUPFAM" id="SSF54637">
    <property type="entry name" value="Thioesterase/thiol ester dehydrase-isomerase"/>
    <property type="match status" value="2"/>
</dbReference>
<keyword evidence="4" id="KW-1185">Reference proteome</keyword>
<dbReference type="InterPro" id="IPR002864">
    <property type="entry name" value="Acyl-ACP_thioesterase_NHD"/>
</dbReference>
<proteinExistence type="predicted"/>
<evidence type="ECO:0000259" key="1">
    <source>
        <dbReference type="Pfam" id="PF01643"/>
    </source>
</evidence>
<gene>
    <name evidence="3" type="ORF">MMAD_45310</name>
</gene>
<feature type="domain" description="Acyl-ACP thioesterase-like C-terminal" evidence="2">
    <location>
        <begin position="150"/>
        <end position="216"/>
    </location>
</feature>